<organism evidence="5 6">
    <name type="scientific">Roseivirga thermotolerans</name>
    <dbReference type="NCBI Taxonomy" id="1758176"/>
    <lineage>
        <taxon>Bacteria</taxon>
        <taxon>Pseudomonadati</taxon>
        <taxon>Bacteroidota</taxon>
        <taxon>Cytophagia</taxon>
        <taxon>Cytophagales</taxon>
        <taxon>Roseivirgaceae</taxon>
        <taxon>Roseivirga</taxon>
    </lineage>
</organism>
<evidence type="ECO:0000256" key="4">
    <source>
        <dbReference type="ARBA" id="ARBA00023004"/>
    </source>
</evidence>
<dbReference type="Proteomes" id="UP000658258">
    <property type="component" value="Unassembled WGS sequence"/>
</dbReference>
<dbReference type="EMBL" id="BNAG01000001">
    <property type="protein sequence ID" value="GHE52658.1"/>
    <property type="molecule type" value="Genomic_DNA"/>
</dbReference>
<sequence length="128" mass="15534">MRTIISLIDIQLLVDSFYEKVRKDTLLGPIFNRQIEDRWPQHLERMYTFWQTVLLQEHTYHGSPFAPHMRLPIGEPHFTRWLQLFYKTIDENFEGSKAEEAKWRAQKMAEMFVVKIDYYQTRNSKPLL</sequence>
<evidence type="ECO:0000313" key="5">
    <source>
        <dbReference type="EMBL" id="GHE52658.1"/>
    </source>
</evidence>
<gene>
    <name evidence="5" type="ORF">GCM10011340_03750</name>
</gene>
<keyword evidence="1" id="KW-0813">Transport</keyword>
<protein>
    <recommendedName>
        <fullName evidence="7">Globin</fullName>
    </recommendedName>
</protein>
<keyword evidence="3" id="KW-0479">Metal-binding</keyword>
<keyword evidence="2" id="KW-0349">Heme</keyword>
<dbReference type="RefSeq" id="WP_189628487.1">
    <property type="nucleotide sequence ID" value="NZ_BNAG01000001.1"/>
</dbReference>
<name>A0ABQ3I2S6_9BACT</name>
<dbReference type="CDD" id="cd08916">
    <property type="entry name" value="TrHb3_P"/>
    <property type="match status" value="1"/>
</dbReference>
<dbReference type="InterPro" id="IPR012292">
    <property type="entry name" value="Globin/Proto"/>
</dbReference>
<dbReference type="Gene3D" id="1.10.490.10">
    <property type="entry name" value="Globins"/>
    <property type="match status" value="1"/>
</dbReference>
<comment type="caution">
    <text evidence="5">The sequence shown here is derived from an EMBL/GenBank/DDBJ whole genome shotgun (WGS) entry which is preliminary data.</text>
</comment>
<evidence type="ECO:0000256" key="1">
    <source>
        <dbReference type="ARBA" id="ARBA00022448"/>
    </source>
</evidence>
<evidence type="ECO:0000313" key="6">
    <source>
        <dbReference type="Proteomes" id="UP000658258"/>
    </source>
</evidence>
<evidence type="ECO:0000256" key="3">
    <source>
        <dbReference type="ARBA" id="ARBA00022723"/>
    </source>
</evidence>
<keyword evidence="4" id="KW-0408">Iron</keyword>
<dbReference type="InterPro" id="IPR009050">
    <property type="entry name" value="Globin-like_sf"/>
</dbReference>
<dbReference type="SUPFAM" id="SSF46458">
    <property type="entry name" value="Globin-like"/>
    <property type="match status" value="1"/>
</dbReference>
<keyword evidence="6" id="KW-1185">Reference proteome</keyword>
<dbReference type="InterPro" id="IPR001486">
    <property type="entry name" value="Hemoglobin_trunc"/>
</dbReference>
<reference evidence="6" key="1">
    <citation type="journal article" date="2019" name="Int. J. Syst. Evol. Microbiol.">
        <title>The Global Catalogue of Microorganisms (GCM) 10K type strain sequencing project: providing services to taxonomists for standard genome sequencing and annotation.</title>
        <authorList>
            <consortium name="The Broad Institute Genomics Platform"/>
            <consortium name="The Broad Institute Genome Sequencing Center for Infectious Disease"/>
            <person name="Wu L."/>
            <person name="Ma J."/>
        </authorList>
    </citation>
    <scope>NUCLEOTIDE SEQUENCE [LARGE SCALE GENOMIC DNA]</scope>
    <source>
        <strain evidence="6">CGMCC 1.15111</strain>
    </source>
</reference>
<accession>A0ABQ3I2S6</accession>
<proteinExistence type="predicted"/>
<evidence type="ECO:0000256" key="2">
    <source>
        <dbReference type="ARBA" id="ARBA00022617"/>
    </source>
</evidence>
<evidence type="ECO:0008006" key="7">
    <source>
        <dbReference type="Google" id="ProtNLM"/>
    </source>
</evidence>
<dbReference type="Pfam" id="PF01152">
    <property type="entry name" value="Bac_globin"/>
    <property type="match status" value="1"/>
</dbReference>